<dbReference type="Pfam" id="PF00612">
    <property type="entry name" value="IQ"/>
    <property type="match status" value="1"/>
</dbReference>
<organism evidence="2 3">
    <name type="scientific">Ceratosolen solmsi marchali</name>
    <dbReference type="NCBI Taxonomy" id="326594"/>
    <lineage>
        <taxon>Eukaryota</taxon>
        <taxon>Metazoa</taxon>
        <taxon>Ecdysozoa</taxon>
        <taxon>Arthropoda</taxon>
        <taxon>Hexapoda</taxon>
        <taxon>Insecta</taxon>
        <taxon>Pterygota</taxon>
        <taxon>Neoptera</taxon>
        <taxon>Endopterygota</taxon>
        <taxon>Hymenoptera</taxon>
        <taxon>Apocrita</taxon>
        <taxon>Proctotrupomorpha</taxon>
        <taxon>Chalcidoidea</taxon>
        <taxon>Agaonidae</taxon>
        <taxon>Agaoninae</taxon>
        <taxon>Ceratosolen</taxon>
    </lineage>
</organism>
<dbReference type="RefSeq" id="XP_011494391.1">
    <property type="nucleotide sequence ID" value="XM_011496089.1"/>
</dbReference>
<dbReference type="InterPro" id="IPR057887">
    <property type="entry name" value="IQUB_helical"/>
</dbReference>
<dbReference type="PANTHER" id="PTHR21074">
    <property type="entry name" value="IQ AND UBIQUITIN-LIKE DOMAIN-CONTAINING PROTEIN"/>
    <property type="match status" value="1"/>
</dbReference>
<sequence>MLTVIERDVIKKPKLGGWRNTITGVEYLNADSQTGPPPKRIPLEQTCSREVQTIITTDQNNQSTYEQATQMWRRDCYIPSISDKYLTVKPYMTYDELQSEKKLLLDVHSKACIIQKCYRAYRILKFIKACARLYRKLRMECEELSKEKFLEIRDRYLADCQALNKPRNLLDLDALIHHMEKSELGDQQLDPITLLKSRRRIFLVANEKLRREQELRSQSTKARFLARDCQPKRWLDRKNKSIEMLTLKNQIAREFMDMYNQLGETDENCRVKILLKARYAVEHHDCKDANTFRELLDQEIIMLSKDVEQTKFNYLKKRILGAFLQFVKTSHNCTCTSVKGTESISLYDYEFREPLEKKYIFCISCRRLLPCSKFLITNKKKQIKKCKGCIRLLRNVRSHVDLRPYEKLLSEVREAEGPGSLAGVLSVLDVYHLVFRIWHGHSILSEVSDMRELSLPRYDSEAPWSPWNCILLTREEADAHRCIRSGKSIYSIHLRRKVRSAHRTANIDFRVHLLNMVFVVEIEDRTSPKPFLGGWRDTKCNIEYHDAASQTSFIYRTQPQREMVSVSVQMTGPARCSRSIGTGGIERAVQANGICFPELGESFIIARSSMELQRRQEAAIKIQRFYRAHRSLQFTHDKDNNICSLKKFGDISVTGSNGDFEEDRSISVSTLQSYNCSTSILDNGFQLLQLPNVHVRNPKDLAPLQHLLDCWGVAEEARIQRKIEILRAIESSRSKISQKKDVRAMGKFLKDLSKPIDLEVSCAPEEREKKRVKIKTLNVQRARELRDVYEGLMIDEDSGNEASGGGHERIEHLLRMKKIVSQHTCRASSSLENLIDQELFLLSSRVDSSRLKHLRSRVRLGFLALARDSLRHDNRMKPRHSMWMRLCSACCKLRSFEDFEVDHRGRLSRTCIDCTALRTRGNDSKVYSNIYEKMLEELRSSEASRVDDGSGSLAFAVGIDVIHYLMTSVWHGRSVISECNDLGRLCLARLEPVMPWSPWNTLLVTKREARIHETLMSGSTLDAVYHVELLRKLRRMNLQAWLYFESLAKIGKLGLLSRDFAGPSN</sequence>
<dbReference type="Proteomes" id="UP000695007">
    <property type="component" value="Unplaced"/>
</dbReference>
<protein>
    <submittedName>
        <fullName evidence="3">Uncharacterized protein LOC105359475</fullName>
    </submittedName>
</protein>
<reference evidence="3" key="1">
    <citation type="submission" date="2025-08" db="UniProtKB">
        <authorList>
            <consortium name="RefSeq"/>
        </authorList>
    </citation>
    <scope>IDENTIFICATION</scope>
</reference>
<dbReference type="GeneID" id="105359475"/>
<keyword evidence="2" id="KW-1185">Reference proteome</keyword>
<accession>A0AAJ6VKZ9</accession>
<name>A0AAJ6VKZ9_9HYME</name>
<evidence type="ECO:0000313" key="3">
    <source>
        <dbReference type="RefSeq" id="XP_011494391.1"/>
    </source>
</evidence>
<gene>
    <name evidence="3" type="primary">LOC105359475</name>
</gene>
<dbReference type="AlphaFoldDB" id="A0AAJ6VKZ9"/>
<evidence type="ECO:0000313" key="2">
    <source>
        <dbReference type="Proteomes" id="UP000695007"/>
    </source>
</evidence>
<feature type="domain" description="IQ motif and ubiquitin-like" evidence="1">
    <location>
        <begin position="219"/>
        <end position="333"/>
    </location>
</feature>
<dbReference type="Pfam" id="PF25805">
    <property type="entry name" value="IQUB"/>
    <property type="match status" value="2"/>
</dbReference>
<dbReference type="InterPro" id="IPR037695">
    <property type="entry name" value="IQUB"/>
</dbReference>
<dbReference type="InterPro" id="IPR000048">
    <property type="entry name" value="IQ_motif_EF-hand-BS"/>
</dbReference>
<evidence type="ECO:0000259" key="1">
    <source>
        <dbReference type="Pfam" id="PF25805"/>
    </source>
</evidence>
<dbReference type="PANTHER" id="PTHR21074:SF0">
    <property type="entry name" value="IQ AND UBIQUITIN-LIKE DOMAIN-CONTAINING PROTEIN"/>
    <property type="match status" value="1"/>
</dbReference>
<feature type="domain" description="IQ motif and ubiquitin-like" evidence="1">
    <location>
        <begin position="743"/>
        <end position="868"/>
    </location>
</feature>
<proteinExistence type="predicted"/>
<dbReference type="KEGG" id="csol:105359475"/>